<feature type="non-terminal residue" evidence="2">
    <location>
        <position position="1"/>
    </location>
</feature>
<evidence type="ECO:0000313" key="2">
    <source>
        <dbReference type="EMBL" id="GAG25684.1"/>
    </source>
</evidence>
<dbReference type="Pfam" id="PF07589">
    <property type="entry name" value="PEP-CTERM"/>
    <property type="match status" value="1"/>
</dbReference>
<gene>
    <name evidence="2" type="ORF">S01H1_55492</name>
</gene>
<comment type="caution">
    <text evidence="2">The sequence shown here is derived from an EMBL/GenBank/DDBJ whole genome shotgun (WGS) entry which is preliminary data.</text>
</comment>
<name>X0W4A3_9ZZZZ</name>
<evidence type="ECO:0000259" key="1">
    <source>
        <dbReference type="Pfam" id="PF07589"/>
    </source>
</evidence>
<sequence length="159" mass="17738">PSASAGMNAAMLRLEQFGRDWVVEVHIDDDLIFHLDNYDIANEEKWVRVQITYWPQAAPPSGFNVWTDQGGPVPVPAAEAGSYDHTDGWVTKAYDFILEPNPDWEDIGLKFEFSPNPMPSAYVDQVVIDTWCVPEPGTLGLLLLGGLALLNRRRLDAGR</sequence>
<reference evidence="2" key="1">
    <citation type="journal article" date="2014" name="Front. Microbiol.">
        <title>High frequency of phylogenetically diverse reductive dehalogenase-homologous genes in deep subseafloor sedimentary metagenomes.</title>
        <authorList>
            <person name="Kawai M."/>
            <person name="Futagami T."/>
            <person name="Toyoda A."/>
            <person name="Takaki Y."/>
            <person name="Nishi S."/>
            <person name="Hori S."/>
            <person name="Arai W."/>
            <person name="Tsubouchi T."/>
            <person name="Morono Y."/>
            <person name="Uchiyama I."/>
            <person name="Ito T."/>
            <person name="Fujiyama A."/>
            <person name="Inagaki F."/>
            <person name="Takami H."/>
        </authorList>
    </citation>
    <scope>NUCLEOTIDE SEQUENCE</scope>
    <source>
        <strain evidence="2">Expedition CK06-06</strain>
    </source>
</reference>
<proteinExistence type="predicted"/>
<dbReference type="AlphaFoldDB" id="X0W4A3"/>
<dbReference type="InterPro" id="IPR013424">
    <property type="entry name" value="Ice-binding_C"/>
</dbReference>
<dbReference type="EMBL" id="BARS01036076">
    <property type="protein sequence ID" value="GAG25684.1"/>
    <property type="molecule type" value="Genomic_DNA"/>
</dbReference>
<protein>
    <recommendedName>
        <fullName evidence="1">Ice-binding protein C-terminal domain-containing protein</fullName>
    </recommendedName>
</protein>
<organism evidence="2">
    <name type="scientific">marine sediment metagenome</name>
    <dbReference type="NCBI Taxonomy" id="412755"/>
    <lineage>
        <taxon>unclassified sequences</taxon>
        <taxon>metagenomes</taxon>
        <taxon>ecological metagenomes</taxon>
    </lineage>
</organism>
<feature type="domain" description="Ice-binding protein C-terminal" evidence="1">
    <location>
        <begin position="133"/>
        <end position="154"/>
    </location>
</feature>
<accession>X0W4A3</accession>
<dbReference type="NCBIfam" id="TIGR02595">
    <property type="entry name" value="PEP_CTERM"/>
    <property type="match status" value="1"/>
</dbReference>